<dbReference type="RefSeq" id="YP_009188167.1">
    <property type="nucleotide sequence ID" value="NC_028663.1"/>
</dbReference>
<sequence length="100" mass="11011">MPVKSTSPISYGDVANPNPSLPTQGMDDMEKIAFCLEKVGQGLENLAKRVSITEGAIAKLPPPGADMIQYKPPGYEKHLNIKEILDDLYDRLNKLEDRLG</sequence>
<dbReference type="Proteomes" id="UP000032135">
    <property type="component" value="Segment"/>
</dbReference>
<proteinExistence type="predicted"/>
<evidence type="ECO:0000313" key="3">
    <source>
        <dbReference type="Proteomes" id="UP000032135"/>
    </source>
</evidence>
<dbReference type="EMBL" id="KP211958">
    <property type="protein sequence ID" value="AJK27519.1"/>
    <property type="molecule type" value="Genomic_DNA"/>
</dbReference>
<dbReference type="KEGG" id="vg:26516637"/>
<reference evidence="2 3" key="1">
    <citation type="submission" date="2014-11" db="EMBL/GenBank/DDBJ databases">
        <authorList>
            <person name="Fedida A."/>
            <person name="Lindell D."/>
        </authorList>
    </citation>
    <scope>NUCLEOTIDE SEQUENCE [LARGE SCALE GENOMIC DNA]</scope>
</reference>
<dbReference type="GeneID" id="26516637"/>
<feature type="region of interest" description="Disordered" evidence="1">
    <location>
        <begin position="1"/>
        <end position="24"/>
    </location>
</feature>
<evidence type="ECO:0000256" key="1">
    <source>
        <dbReference type="SAM" id="MobiDB-lite"/>
    </source>
</evidence>
<organism evidence="2 3">
    <name type="scientific">Cyanophage P-TIM40</name>
    <dbReference type="NCBI Taxonomy" id="1589733"/>
    <lineage>
        <taxon>Viruses</taxon>
        <taxon>Duplodnaviria</taxon>
        <taxon>Heunggongvirae</taxon>
        <taxon>Uroviricota</taxon>
        <taxon>Caudoviricetes</taxon>
        <taxon>Pantevenvirales</taxon>
        <taxon>Kyanoviridae</taxon>
        <taxon>Libanvirus</taxon>
        <taxon>Libanvirus ptim40</taxon>
    </lineage>
</organism>
<accession>A0A0C5AE71</accession>
<gene>
    <name evidence="2" type="ORF">PTIM40_92</name>
</gene>
<protein>
    <submittedName>
        <fullName evidence="2">Uncharacterized protein</fullName>
    </submittedName>
</protein>
<dbReference type="OrthoDB" id="27751at10239"/>
<keyword evidence="3" id="KW-1185">Reference proteome</keyword>
<name>A0A0C5AE71_9CAUD</name>
<evidence type="ECO:0000313" key="2">
    <source>
        <dbReference type="EMBL" id="AJK27519.1"/>
    </source>
</evidence>